<dbReference type="Pfam" id="PF00722">
    <property type="entry name" value="Glyco_hydro_16"/>
    <property type="match status" value="1"/>
</dbReference>
<dbReference type="InterPro" id="IPR013320">
    <property type="entry name" value="ConA-like_dom_sf"/>
</dbReference>
<organism evidence="5 6">
    <name type="scientific">Nocardioides flavus</name>
    <name type="common">ex Wang et al. 2016</name>
    <dbReference type="NCBI Taxonomy" id="2058780"/>
    <lineage>
        <taxon>Bacteria</taxon>
        <taxon>Bacillati</taxon>
        <taxon>Actinomycetota</taxon>
        <taxon>Actinomycetes</taxon>
        <taxon>Propionibacteriales</taxon>
        <taxon>Nocardioidaceae</taxon>
        <taxon>Nocardioides</taxon>
    </lineage>
</organism>
<dbReference type="PANTHER" id="PTHR10963">
    <property type="entry name" value="GLYCOSYL HYDROLASE-RELATED"/>
    <property type="match status" value="1"/>
</dbReference>
<dbReference type="SUPFAM" id="SSF49899">
    <property type="entry name" value="Concanavalin A-like lectins/glucanases"/>
    <property type="match status" value="1"/>
</dbReference>
<feature type="compositionally biased region" description="Acidic residues" evidence="2">
    <location>
        <begin position="154"/>
        <end position="164"/>
    </location>
</feature>
<dbReference type="InterPro" id="IPR050546">
    <property type="entry name" value="Glycosyl_Hydrlase_16"/>
</dbReference>
<dbReference type="EMBL" id="BNAD01000001">
    <property type="protein sequence ID" value="GHE14942.1"/>
    <property type="molecule type" value="Genomic_DNA"/>
</dbReference>
<feature type="signal peptide" evidence="3">
    <location>
        <begin position="1"/>
        <end position="40"/>
    </location>
</feature>
<evidence type="ECO:0000256" key="2">
    <source>
        <dbReference type="SAM" id="MobiDB-lite"/>
    </source>
</evidence>
<feature type="chain" id="PRO_5046299053" description="GH16 domain-containing protein" evidence="3">
    <location>
        <begin position="41"/>
        <end position="398"/>
    </location>
</feature>
<feature type="region of interest" description="Disordered" evidence="2">
    <location>
        <begin position="1"/>
        <end position="20"/>
    </location>
</feature>
<protein>
    <recommendedName>
        <fullName evidence="4">GH16 domain-containing protein</fullName>
    </recommendedName>
</protein>
<evidence type="ECO:0000259" key="4">
    <source>
        <dbReference type="PROSITE" id="PS51762"/>
    </source>
</evidence>
<keyword evidence="6" id="KW-1185">Reference proteome</keyword>
<feature type="domain" description="GH16" evidence="4">
    <location>
        <begin position="142"/>
        <end position="398"/>
    </location>
</feature>
<dbReference type="RefSeq" id="WP_191277397.1">
    <property type="nucleotide sequence ID" value="NZ_BNAD01000001.1"/>
</dbReference>
<comment type="caution">
    <text evidence="5">The sequence shown here is derived from an EMBL/GenBank/DDBJ whole genome shotgun (WGS) entry which is preliminary data.</text>
</comment>
<evidence type="ECO:0000313" key="6">
    <source>
        <dbReference type="Proteomes" id="UP000597341"/>
    </source>
</evidence>
<accession>A0ABQ3HD14</accession>
<feature type="region of interest" description="Disordered" evidence="2">
    <location>
        <begin position="144"/>
        <end position="166"/>
    </location>
</feature>
<comment type="similarity">
    <text evidence="1">Belongs to the glycosyl hydrolase 16 family.</text>
</comment>
<name>A0ABQ3HD14_9ACTN</name>
<evidence type="ECO:0000256" key="3">
    <source>
        <dbReference type="SAM" id="SignalP"/>
    </source>
</evidence>
<dbReference type="InterPro" id="IPR000757">
    <property type="entry name" value="Beta-glucanase-like"/>
</dbReference>
<gene>
    <name evidence="5" type="ORF">GCM10011376_00860</name>
</gene>
<dbReference type="Gene3D" id="2.60.120.200">
    <property type="match status" value="1"/>
</dbReference>
<dbReference type="PANTHER" id="PTHR10963:SF55">
    <property type="entry name" value="GLYCOSIDE HYDROLASE FAMILY 16 PROTEIN"/>
    <property type="match status" value="1"/>
</dbReference>
<dbReference type="CDD" id="cd00413">
    <property type="entry name" value="Glyco_hydrolase_16"/>
    <property type="match status" value="1"/>
</dbReference>
<dbReference type="PROSITE" id="PS51762">
    <property type="entry name" value="GH16_2"/>
    <property type="match status" value="1"/>
</dbReference>
<evidence type="ECO:0000313" key="5">
    <source>
        <dbReference type="EMBL" id="GHE14942.1"/>
    </source>
</evidence>
<reference evidence="6" key="1">
    <citation type="journal article" date="2019" name="Int. J. Syst. Evol. Microbiol.">
        <title>The Global Catalogue of Microorganisms (GCM) 10K type strain sequencing project: providing services to taxonomists for standard genome sequencing and annotation.</title>
        <authorList>
            <consortium name="The Broad Institute Genomics Platform"/>
            <consortium name="The Broad Institute Genome Sequencing Center for Infectious Disease"/>
            <person name="Wu L."/>
            <person name="Ma J."/>
        </authorList>
    </citation>
    <scope>NUCLEOTIDE SEQUENCE [LARGE SCALE GENOMIC DNA]</scope>
    <source>
        <strain evidence="6">CGMCC 1.12791</strain>
    </source>
</reference>
<evidence type="ECO:0000256" key="1">
    <source>
        <dbReference type="ARBA" id="ARBA00006865"/>
    </source>
</evidence>
<dbReference type="Proteomes" id="UP000597341">
    <property type="component" value="Unassembled WGS sequence"/>
</dbReference>
<proteinExistence type="inferred from homology"/>
<keyword evidence="3" id="KW-0732">Signal</keyword>
<sequence length="398" mass="43358">MSRTPRLAHRPARRPAPRVRRSQRLLAGTLAMVFVTAACSASGESDTPPAYERSDAVDATVLPQLAANGEDTEAADDAAWVVDATVDGVDEGTEVTLVARTDDGWSDVDEQETDAEGRVSLTSRADGDLHVVVGDGDDAIGAEVSTGDAPEASFTDDFDEDSVDTADGSWRTRDQGYIGVRTCSRASAEAAEVTDGVLELSVAEDPDRKGDECQLPGRRKKFPYRLNGHVGTEGTYDFTYGFAAARIRTQSARGQHAAFWMQAAGGQQEGGPQKGGAEIDIIEYFGDDHPEGGLTSFTYFLDEDGKKQTVGGWLPDVEDLGDDWSEQYHVFSVEWTPEEYVFRIDGQVTQRLEGPTSGRPEFLILSLLSSDYELPRFNGELPETMEVDWARVWETGPR</sequence>